<dbReference type="Pfam" id="PF00801">
    <property type="entry name" value="PKD"/>
    <property type="match status" value="1"/>
</dbReference>
<comment type="caution">
    <text evidence="3">The sequence shown here is derived from an EMBL/GenBank/DDBJ whole genome shotgun (WGS) entry which is preliminary data.</text>
</comment>
<evidence type="ECO:0000256" key="1">
    <source>
        <dbReference type="SAM" id="MobiDB-lite"/>
    </source>
</evidence>
<reference evidence="3" key="1">
    <citation type="submission" date="2019-08" db="EMBL/GenBank/DDBJ databases">
        <authorList>
            <person name="Kucharzyk K."/>
            <person name="Murdoch R.W."/>
            <person name="Higgins S."/>
            <person name="Loffler F."/>
        </authorList>
    </citation>
    <scope>NUCLEOTIDE SEQUENCE</scope>
</reference>
<dbReference type="Pfam" id="PF18204">
    <property type="entry name" value="PGF-CTERM"/>
    <property type="match status" value="1"/>
</dbReference>
<dbReference type="PANTHER" id="PTHR36842">
    <property type="entry name" value="PROTEIN TOLB HOMOLOG"/>
    <property type="match status" value="1"/>
</dbReference>
<gene>
    <name evidence="3" type="ORF">SDC9_155959</name>
</gene>
<dbReference type="AlphaFoldDB" id="A0A645F7U0"/>
<sequence>MPLIYYKPPELVLPKANLSINTSEGYAPYSVQFTDLSENETSRNWDFENDGTIDSSDEMPVFTYPSSGIYFVSLTASNENGTDIKTITIDVEENNVTEIQSGFVPREKSNDSQDSSADQPSGSRSISSMPGFEMIYGVFGLLSVLLHKKTAK</sequence>
<dbReference type="InterPro" id="IPR022409">
    <property type="entry name" value="PKD/Chitinase_dom"/>
</dbReference>
<dbReference type="InterPro" id="IPR013783">
    <property type="entry name" value="Ig-like_fold"/>
</dbReference>
<evidence type="ECO:0000313" key="3">
    <source>
        <dbReference type="EMBL" id="MPN08674.1"/>
    </source>
</evidence>
<dbReference type="EMBL" id="VSSQ01054757">
    <property type="protein sequence ID" value="MPN08674.1"/>
    <property type="molecule type" value="Genomic_DNA"/>
</dbReference>
<feature type="compositionally biased region" description="Polar residues" evidence="1">
    <location>
        <begin position="112"/>
        <end position="126"/>
    </location>
</feature>
<accession>A0A645F7U0</accession>
<dbReference type="InterPro" id="IPR026371">
    <property type="entry name" value="PGF_CTERM"/>
</dbReference>
<proteinExistence type="predicted"/>
<feature type="region of interest" description="Disordered" evidence="1">
    <location>
        <begin position="102"/>
        <end position="126"/>
    </location>
</feature>
<dbReference type="InterPro" id="IPR035986">
    <property type="entry name" value="PKD_dom_sf"/>
</dbReference>
<dbReference type="CDD" id="cd00146">
    <property type="entry name" value="PKD"/>
    <property type="match status" value="1"/>
</dbReference>
<dbReference type="SMART" id="SM00089">
    <property type="entry name" value="PKD"/>
    <property type="match status" value="1"/>
</dbReference>
<dbReference type="PANTHER" id="PTHR36842:SF1">
    <property type="entry name" value="PROTEIN TOLB"/>
    <property type="match status" value="1"/>
</dbReference>
<organism evidence="3">
    <name type="scientific">bioreactor metagenome</name>
    <dbReference type="NCBI Taxonomy" id="1076179"/>
    <lineage>
        <taxon>unclassified sequences</taxon>
        <taxon>metagenomes</taxon>
        <taxon>ecological metagenomes</taxon>
    </lineage>
</organism>
<name>A0A645F7U0_9ZZZZ</name>
<dbReference type="SUPFAM" id="SSF49299">
    <property type="entry name" value="PKD domain"/>
    <property type="match status" value="1"/>
</dbReference>
<dbReference type="PROSITE" id="PS50093">
    <property type="entry name" value="PKD"/>
    <property type="match status" value="1"/>
</dbReference>
<evidence type="ECO:0000259" key="2">
    <source>
        <dbReference type="PROSITE" id="PS50093"/>
    </source>
</evidence>
<dbReference type="InterPro" id="IPR000601">
    <property type="entry name" value="PKD_dom"/>
</dbReference>
<protein>
    <recommendedName>
        <fullName evidence="2">PKD domain-containing protein</fullName>
    </recommendedName>
</protein>
<feature type="domain" description="PKD" evidence="2">
    <location>
        <begin position="37"/>
        <end position="98"/>
    </location>
</feature>
<dbReference type="Gene3D" id="2.60.40.10">
    <property type="entry name" value="Immunoglobulins"/>
    <property type="match status" value="1"/>
</dbReference>